<feature type="region of interest" description="Disordered" evidence="1">
    <location>
        <begin position="60"/>
        <end position="79"/>
    </location>
</feature>
<dbReference type="AlphaFoldDB" id="A0AAN6Y0P3"/>
<proteinExistence type="predicted"/>
<feature type="compositionally biased region" description="Polar residues" evidence="1">
    <location>
        <begin position="112"/>
        <end position="133"/>
    </location>
</feature>
<reference evidence="2" key="1">
    <citation type="journal article" date="2023" name="Mol. Phylogenet. Evol.">
        <title>Genome-scale phylogeny and comparative genomics of the fungal order Sordariales.</title>
        <authorList>
            <person name="Hensen N."/>
            <person name="Bonometti L."/>
            <person name="Westerberg I."/>
            <person name="Brannstrom I.O."/>
            <person name="Guillou S."/>
            <person name="Cros-Aarteil S."/>
            <person name="Calhoun S."/>
            <person name="Haridas S."/>
            <person name="Kuo A."/>
            <person name="Mondo S."/>
            <person name="Pangilinan J."/>
            <person name="Riley R."/>
            <person name="LaButti K."/>
            <person name="Andreopoulos B."/>
            <person name="Lipzen A."/>
            <person name="Chen C."/>
            <person name="Yan M."/>
            <person name="Daum C."/>
            <person name="Ng V."/>
            <person name="Clum A."/>
            <person name="Steindorff A."/>
            <person name="Ohm R.A."/>
            <person name="Martin F."/>
            <person name="Silar P."/>
            <person name="Natvig D.O."/>
            <person name="Lalanne C."/>
            <person name="Gautier V."/>
            <person name="Ament-Velasquez S.L."/>
            <person name="Kruys A."/>
            <person name="Hutchinson M.I."/>
            <person name="Powell A.J."/>
            <person name="Barry K."/>
            <person name="Miller A.N."/>
            <person name="Grigoriev I.V."/>
            <person name="Debuchy R."/>
            <person name="Gladieux P."/>
            <person name="Hiltunen Thoren M."/>
            <person name="Johannesson H."/>
        </authorList>
    </citation>
    <scope>NUCLEOTIDE SEQUENCE</scope>
    <source>
        <strain evidence="2">PSN293</strain>
    </source>
</reference>
<sequence>MWEYIVQVQKITGTRPQWLFVACMVSKMEHRGYDIAVLGTSTREGLSVTSTTLAARLPLPQARPAHPRPARLKPVKPMTTKITESISKKLDEQNKLLLSTYSSPTGAKRRNSTLSATTQSAKTQLGSSSDSSNPRPLALLRSSSAKPKAASATRPRQPELLAPARLRVPCPQDPNILVPARLTLTTSGSPKAPADPDPAGLAPATTLAAAQAVKPGLDSLPAHLSFTYHTDSPSLLVIRECWPMGKTN</sequence>
<protein>
    <submittedName>
        <fullName evidence="2">Uncharacterized protein</fullName>
    </submittedName>
</protein>
<feature type="compositionally biased region" description="Basic residues" evidence="1">
    <location>
        <begin position="65"/>
        <end position="74"/>
    </location>
</feature>
<comment type="caution">
    <text evidence="2">The sequence shown here is derived from an EMBL/GenBank/DDBJ whole genome shotgun (WGS) entry which is preliminary data.</text>
</comment>
<feature type="compositionally biased region" description="Low complexity" evidence="1">
    <location>
        <begin position="134"/>
        <end position="155"/>
    </location>
</feature>
<dbReference type="Proteomes" id="UP001301769">
    <property type="component" value="Unassembled WGS sequence"/>
</dbReference>
<feature type="region of interest" description="Disordered" evidence="1">
    <location>
        <begin position="100"/>
        <end position="161"/>
    </location>
</feature>
<name>A0AAN6Y0P3_9PEZI</name>
<gene>
    <name evidence="2" type="ORF">QBC37DRAFT_403945</name>
</gene>
<dbReference type="EMBL" id="MU858191">
    <property type="protein sequence ID" value="KAK4209895.1"/>
    <property type="molecule type" value="Genomic_DNA"/>
</dbReference>
<evidence type="ECO:0000256" key="1">
    <source>
        <dbReference type="SAM" id="MobiDB-lite"/>
    </source>
</evidence>
<accession>A0AAN6Y0P3</accession>
<evidence type="ECO:0000313" key="2">
    <source>
        <dbReference type="EMBL" id="KAK4209895.1"/>
    </source>
</evidence>
<organism evidence="2 3">
    <name type="scientific">Rhypophila decipiens</name>
    <dbReference type="NCBI Taxonomy" id="261697"/>
    <lineage>
        <taxon>Eukaryota</taxon>
        <taxon>Fungi</taxon>
        <taxon>Dikarya</taxon>
        <taxon>Ascomycota</taxon>
        <taxon>Pezizomycotina</taxon>
        <taxon>Sordariomycetes</taxon>
        <taxon>Sordariomycetidae</taxon>
        <taxon>Sordariales</taxon>
        <taxon>Naviculisporaceae</taxon>
        <taxon>Rhypophila</taxon>
    </lineage>
</organism>
<evidence type="ECO:0000313" key="3">
    <source>
        <dbReference type="Proteomes" id="UP001301769"/>
    </source>
</evidence>
<keyword evidence="3" id="KW-1185">Reference proteome</keyword>
<reference evidence="2" key="2">
    <citation type="submission" date="2023-05" db="EMBL/GenBank/DDBJ databases">
        <authorList>
            <consortium name="Lawrence Berkeley National Laboratory"/>
            <person name="Steindorff A."/>
            <person name="Hensen N."/>
            <person name="Bonometti L."/>
            <person name="Westerberg I."/>
            <person name="Brannstrom I.O."/>
            <person name="Guillou S."/>
            <person name="Cros-Aarteil S."/>
            <person name="Calhoun S."/>
            <person name="Haridas S."/>
            <person name="Kuo A."/>
            <person name="Mondo S."/>
            <person name="Pangilinan J."/>
            <person name="Riley R."/>
            <person name="Labutti K."/>
            <person name="Andreopoulos B."/>
            <person name="Lipzen A."/>
            <person name="Chen C."/>
            <person name="Yanf M."/>
            <person name="Daum C."/>
            <person name="Ng V."/>
            <person name="Clum A."/>
            <person name="Ohm R."/>
            <person name="Martin F."/>
            <person name="Silar P."/>
            <person name="Natvig D."/>
            <person name="Lalanne C."/>
            <person name="Gautier V."/>
            <person name="Ament-Velasquez S.L."/>
            <person name="Kruys A."/>
            <person name="Hutchinson M.I."/>
            <person name="Powell A.J."/>
            <person name="Barry K."/>
            <person name="Miller A.N."/>
            <person name="Grigoriev I.V."/>
            <person name="Debuchy R."/>
            <person name="Gladieux P."/>
            <person name="Thoren M.H."/>
            <person name="Johannesson H."/>
        </authorList>
    </citation>
    <scope>NUCLEOTIDE SEQUENCE</scope>
    <source>
        <strain evidence="2">PSN293</strain>
    </source>
</reference>